<evidence type="ECO:0000313" key="3">
    <source>
        <dbReference type="Proteomes" id="UP001160625"/>
    </source>
</evidence>
<reference evidence="2" key="1">
    <citation type="submission" date="2023-04" db="EMBL/GenBank/DDBJ databases">
        <title>Sphingomonas sp. MAHUQ-71 isolated from rice field.</title>
        <authorList>
            <person name="Huq M.A."/>
        </authorList>
    </citation>
    <scope>NUCLEOTIDE SEQUENCE</scope>
    <source>
        <strain evidence="2">MAHUQ-71</strain>
    </source>
</reference>
<organism evidence="2 3">
    <name type="scientific">Sphingomonas oryzagri</name>
    <dbReference type="NCBI Taxonomy" id="3042314"/>
    <lineage>
        <taxon>Bacteria</taxon>
        <taxon>Pseudomonadati</taxon>
        <taxon>Pseudomonadota</taxon>
        <taxon>Alphaproteobacteria</taxon>
        <taxon>Sphingomonadales</taxon>
        <taxon>Sphingomonadaceae</taxon>
        <taxon>Sphingomonas</taxon>
    </lineage>
</organism>
<gene>
    <name evidence="2" type="ORF">QGN17_08430</name>
</gene>
<dbReference type="RefSeq" id="WP_281044035.1">
    <property type="nucleotide sequence ID" value="NZ_JARYGZ010000001.1"/>
</dbReference>
<comment type="caution">
    <text evidence="2">The sequence shown here is derived from an EMBL/GenBank/DDBJ whole genome shotgun (WGS) entry which is preliminary data.</text>
</comment>
<keyword evidence="1" id="KW-1133">Transmembrane helix</keyword>
<keyword evidence="3" id="KW-1185">Reference proteome</keyword>
<accession>A0ABT6N0C2</accession>
<keyword evidence="1" id="KW-0812">Transmembrane</keyword>
<evidence type="ECO:0008006" key="4">
    <source>
        <dbReference type="Google" id="ProtNLM"/>
    </source>
</evidence>
<proteinExistence type="predicted"/>
<feature type="transmembrane region" description="Helical" evidence="1">
    <location>
        <begin position="12"/>
        <end position="34"/>
    </location>
</feature>
<feature type="transmembrane region" description="Helical" evidence="1">
    <location>
        <begin position="273"/>
        <end position="293"/>
    </location>
</feature>
<evidence type="ECO:0000256" key="1">
    <source>
        <dbReference type="SAM" id="Phobius"/>
    </source>
</evidence>
<name>A0ABT6N0C2_9SPHN</name>
<dbReference type="Proteomes" id="UP001160625">
    <property type="component" value="Unassembled WGS sequence"/>
</dbReference>
<dbReference type="EMBL" id="JARYGZ010000001">
    <property type="protein sequence ID" value="MDH7638754.1"/>
    <property type="molecule type" value="Genomic_DNA"/>
</dbReference>
<keyword evidence="1" id="KW-0472">Membrane</keyword>
<protein>
    <recommendedName>
        <fullName evidence="4">DUF4350 domain-containing protein</fullName>
    </recommendedName>
</protein>
<evidence type="ECO:0000313" key="2">
    <source>
        <dbReference type="EMBL" id="MDH7638754.1"/>
    </source>
</evidence>
<sequence length="404" mass="43646">MSVEQAPFRSRTVFIIIAVAVVAFAGFLLLIAFAPQFKSGHDGRGHALSTSGNGYAGLVELTDAVGAHSLIVRDEGDLATRDLLIVTPEIDSDAKSLVKLLTARGDAPTLIVLPKWWTLPLPGRQDWSQRIEMICPCGGLYGLEKYAPKLLVEQTPFKAAPAAPGGTPRMAHAKVGRIDEQQRLTGSGFVPMLLDADGRVILAQLEHRPVYVLADPDLINNQGLADPWTARQGWRIIDDLATTNEIAFDLTLNGFGASKNAKHPLQSVFEPPFLPVTLIIVAAGFLAGLHGAIRFGAPAAAGRAIAMGKRTLVDNAAMLFRAARKEHRVGAAYASLTRDLTAQATHAPARLSGEALDQYLDRSGKAEGDPPYATLAWQAETAEDRDQLLSAARALYRWRRNRTR</sequence>